<dbReference type="Proteomes" id="UP001139125">
    <property type="component" value="Unassembled WGS sequence"/>
</dbReference>
<dbReference type="PANTHER" id="PTHR30469">
    <property type="entry name" value="MULTIDRUG RESISTANCE PROTEIN MDTA"/>
    <property type="match status" value="1"/>
</dbReference>
<feature type="domain" description="Multidrug resistance protein MdtA-like barrel-sandwich hybrid" evidence="4">
    <location>
        <begin position="64"/>
        <end position="183"/>
    </location>
</feature>
<dbReference type="NCBIfam" id="TIGR01730">
    <property type="entry name" value="RND_mfp"/>
    <property type="match status" value="1"/>
</dbReference>
<dbReference type="SUPFAM" id="SSF111369">
    <property type="entry name" value="HlyD-like secretion proteins"/>
    <property type="match status" value="1"/>
</dbReference>
<evidence type="ECO:0000256" key="1">
    <source>
        <dbReference type="ARBA" id="ARBA00009477"/>
    </source>
</evidence>
<dbReference type="Gene3D" id="1.10.287.470">
    <property type="entry name" value="Helix hairpin bin"/>
    <property type="match status" value="1"/>
</dbReference>
<feature type="coiled-coil region" evidence="2">
    <location>
        <begin position="92"/>
        <end position="126"/>
    </location>
</feature>
<feature type="chain" id="PRO_5040999912" evidence="3">
    <location>
        <begin position="24"/>
        <end position="360"/>
    </location>
</feature>
<dbReference type="PROSITE" id="PS51257">
    <property type="entry name" value="PROKAR_LIPOPROTEIN"/>
    <property type="match status" value="1"/>
</dbReference>
<proteinExistence type="inferred from homology"/>
<dbReference type="Gene3D" id="2.40.50.100">
    <property type="match status" value="1"/>
</dbReference>
<dbReference type="InterPro" id="IPR058625">
    <property type="entry name" value="MdtA-like_BSH"/>
</dbReference>
<comment type="similarity">
    <text evidence="1">Belongs to the membrane fusion protein (MFP) (TC 8.A.1) family.</text>
</comment>
<dbReference type="InterPro" id="IPR006143">
    <property type="entry name" value="RND_pump_MFP"/>
</dbReference>
<feature type="signal peptide" evidence="3">
    <location>
        <begin position="1"/>
        <end position="23"/>
    </location>
</feature>
<dbReference type="Gene3D" id="2.40.420.20">
    <property type="match status" value="1"/>
</dbReference>
<dbReference type="Gene3D" id="2.40.30.170">
    <property type="match status" value="1"/>
</dbReference>
<feature type="domain" description="CusB-like beta-barrel" evidence="5">
    <location>
        <begin position="197"/>
        <end position="270"/>
    </location>
</feature>
<name>A0A9X2L3E0_9BACT</name>
<accession>A0A9X2L3E0</accession>
<dbReference type="EMBL" id="JANDBC010000001">
    <property type="protein sequence ID" value="MCP9291601.1"/>
    <property type="molecule type" value="Genomic_DNA"/>
</dbReference>
<dbReference type="GO" id="GO:1990281">
    <property type="term" value="C:efflux pump complex"/>
    <property type="evidence" value="ECO:0007669"/>
    <property type="project" value="TreeGrafter"/>
</dbReference>
<dbReference type="AlphaFoldDB" id="A0A9X2L3E0"/>
<dbReference type="PANTHER" id="PTHR30469:SF15">
    <property type="entry name" value="HLYD FAMILY OF SECRETION PROTEINS"/>
    <property type="match status" value="1"/>
</dbReference>
<gene>
    <name evidence="6" type="ORF">NM125_08405</name>
</gene>
<keyword evidence="2" id="KW-0175">Coiled coil</keyword>
<protein>
    <submittedName>
        <fullName evidence="6">Efflux RND transporter periplasmic adaptor subunit</fullName>
    </submittedName>
</protein>
<evidence type="ECO:0000313" key="6">
    <source>
        <dbReference type="EMBL" id="MCP9291601.1"/>
    </source>
</evidence>
<dbReference type="GO" id="GO:0015562">
    <property type="term" value="F:efflux transmembrane transporter activity"/>
    <property type="evidence" value="ECO:0007669"/>
    <property type="project" value="TreeGrafter"/>
</dbReference>
<reference evidence="6" key="1">
    <citation type="submission" date="2022-06" db="EMBL/GenBank/DDBJ databases">
        <title>Gracilimonas sp. CAU 1638 isolated from sea sediment.</title>
        <authorList>
            <person name="Kim W."/>
        </authorList>
    </citation>
    <scope>NUCLEOTIDE SEQUENCE</scope>
    <source>
        <strain evidence="6">CAU 1638</strain>
    </source>
</reference>
<dbReference type="Pfam" id="PF25917">
    <property type="entry name" value="BSH_RND"/>
    <property type="match status" value="1"/>
</dbReference>
<organism evidence="6 7">
    <name type="scientific">Gracilimonas sediminicola</name>
    <dbReference type="NCBI Taxonomy" id="2952158"/>
    <lineage>
        <taxon>Bacteria</taxon>
        <taxon>Pseudomonadati</taxon>
        <taxon>Balneolota</taxon>
        <taxon>Balneolia</taxon>
        <taxon>Balneolales</taxon>
        <taxon>Balneolaceae</taxon>
        <taxon>Gracilimonas</taxon>
    </lineage>
</organism>
<dbReference type="Pfam" id="PF25954">
    <property type="entry name" value="Beta-barrel_RND_2"/>
    <property type="match status" value="1"/>
</dbReference>
<evidence type="ECO:0000259" key="5">
    <source>
        <dbReference type="Pfam" id="PF25954"/>
    </source>
</evidence>
<evidence type="ECO:0000256" key="3">
    <source>
        <dbReference type="SAM" id="SignalP"/>
    </source>
</evidence>
<evidence type="ECO:0000259" key="4">
    <source>
        <dbReference type="Pfam" id="PF25917"/>
    </source>
</evidence>
<comment type="caution">
    <text evidence="6">The sequence shown here is derived from an EMBL/GenBank/DDBJ whole genome shotgun (WGS) entry which is preliminary data.</text>
</comment>
<dbReference type="RefSeq" id="WP_255134464.1">
    <property type="nucleotide sequence ID" value="NZ_JANDBC010000001.1"/>
</dbReference>
<keyword evidence="7" id="KW-1185">Reference proteome</keyword>
<dbReference type="InterPro" id="IPR058792">
    <property type="entry name" value="Beta-barrel_RND_2"/>
</dbReference>
<sequence length="360" mass="39953">MKKFNLILITVFAAIIAACSGEAPEIANDEVVGKTVNVETRTLQPETFRSQLRVVGNVETKNDIMISAEVAGRIMEQSVPEGAKVKKGQTILRIDDAKLRQEKARLEAATEQARENYERLQRVYEESEIGSEIDVLNAKFNYQQNKSALESIKVDLENTTISAPFAGTVEQYMLEEGEMASPGMPVVRLIGTNTYIVTAGVPARYADVVQSGDDVEVWFDTQNADTLQGEISFVGNSIDPQSRTFRIEVLLPVQQKSYKVDMIANLRLNTLMEENVLIVSEEFIYKEDDEFITYVKTENESGAPVAERRVVELGPSYRSDVIIRSGIAPGEELITIGSAFLNDGVRLNIVESRESDLASN</sequence>
<evidence type="ECO:0000256" key="2">
    <source>
        <dbReference type="SAM" id="Coils"/>
    </source>
</evidence>
<evidence type="ECO:0000313" key="7">
    <source>
        <dbReference type="Proteomes" id="UP001139125"/>
    </source>
</evidence>
<keyword evidence="3" id="KW-0732">Signal</keyword>